<dbReference type="Pfam" id="PF00106">
    <property type="entry name" value="adh_short"/>
    <property type="match status" value="1"/>
</dbReference>
<keyword evidence="4" id="KW-1185">Reference proteome</keyword>
<proteinExistence type="inferred from homology"/>
<dbReference type="PRINTS" id="PR00081">
    <property type="entry name" value="GDHRDH"/>
</dbReference>
<dbReference type="InterPro" id="IPR002347">
    <property type="entry name" value="SDR_fam"/>
</dbReference>
<organism evidence="3 4">
    <name type="scientific">Cryphonectria parasitica (strain ATCC 38755 / EP155)</name>
    <dbReference type="NCBI Taxonomy" id="660469"/>
    <lineage>
        <taxon>Eukaryota</taxon>
        <taxon>Fungi</taxon>
        <taxon>Dikarya</taxon>
        <taxon>Ascomycota</taxon>
        <taxon>Pezizomycotina</taxon>
        <taxon>Sordariomycetes</taxon>
        <taxon>Sordariomycetidae</taxon>
        <taxon>Diaporthales</taxon>
        <taxon>Cryphonectriaceae</taxon>
        <taxon>Cryphonectria-Endothia species complex</taxon>
        <taxon>Cryphonectria</taxon>
    </lineage>
</organism>
<dbReference type="SUPFAM" id="SSF51735">
    <property type="entry name" value="NAD(P)-binding Rossmann-fold domains"/>
    <property type="match status" value="1"/>
</dbReference>
<dbReference type="Gene3D" id="3.40.50.720">
    <property type="entry name" value="NAD(P)-binding Rossmann-like Domain"/>
    <property type="match status" value="1"/>
</dbReference>
<accession>A0A9P4XTT1</accession>
<keyword evidence="2" id="KW-0560">Oxidoreductase</keyword>
<dbReference type="Proteomes" id="UP000803844">
    <property type="component" value="Unassembled WGS sequence"/>
</dbReference>
<reference evidence="3" key="1">
    <citation type="journal article" date="2020" name="Phytopathology">
        <title>Genome sequence of the chestnut blight fungus Cryphonectria parasitica EP155: A fundamental resource for an archetypical invasive plant pathogen.</title>
        <authorList>
            <person name="Crouch J.A."/>
            <person name="Dawe A."/>
            <person name="Aerts A."/>
            <person name="Barry K."/>
            <person name="Churchill A.C.L."/>
            <person name="Grimwood J."/>
            <person name="Hillman B."/>
            <person name="Milgroom M.G."/>
            <person name="Pangilinan J."/>
            <person name="Smith M."/>
            <person name="Salamov A."/>
            <person name="Schmutz J."/>
            <person name="Yadav J."/>
            <person name="Grigoriev I.V."/>
            <person name="Nuss D."/>
        </authorList>
    </citation>
    <scope>NUCLEOTIDE SEQUENCE</scope>
    <source>
        <strain evidence="3">EP155</strain>
    </source>
</reference>
<comment type="similarity">
    <text evidence="1">Belongs to the short-chain dehydrogenases/reductases (SDR) family.</text>
</comment>
<gene>
    <name evidence="3" type="ORF">M406DRAFT_324545</name>
</gene>
<dbReference type="PANTHER" id="PTHR43180">
    <property type="entry name" value="3-OXOACYL-(ACYL-CARRIER-PROTEIN) REDUCTASE (AFU_ORTHOLOGUE AFUA_6G11210)"/>
    <property type="match status" value="1"/>
</dbReference>
<dbReference type="RefSeq" id="XP_040771868.1">
    <property type="nucleotide sequence ID" value="XM_040919884.1"/>
</dbReference>
<evidence type="ECO:0000313" key="3">
    <source>
        <dbReference type="EMBL" id="KAF3760889.1"/>
    </source>
</evidence>
<evidence type="ECO:0000256" key="1">
    <source>
        <dbReference type="ARBA" id="ARBA00006484"/>
    </source>
</evidence>
<name>A0A9P4XTT1_CRYP1</name>
<dbReference type="AlphaFoldDB" id="A0A9P4XTT1"/>
<protein>
    <submittedName>
        <fullName evidence="3">NAD(P)-binding protein</fullName>
    </submittedName>
</protein>
<dbReference type="InterPro" id="IPR036291">
    <property type="entry name" value="NAD(P)-bd_dom_sf"/>
</dbReference>
<evidence type="ECO:0000313" key="4">
    <source>
        <dbReference type="Proteomes" id="UP000803844"/>
    </source>
</evidence>
<comment type="caution">
    <text evidence="3">The sequence shown here is derived from an EMBL/GenBank/DDBJ whole genome shotgun (WGS) entry which is preliminary data.</text>
</comment>
<dbReference type="GO" id="GO:0016491">
    <property type="term" value="F:oxidoreductase activity"/>
    <property type="evidence" value="ECO:0007669"/>
    <property type="project" value="UniProtKB-KW"/>
</dbReference>
<sequence length="308" mass="33209">MAEFTVEKNDLTGLSGKVIVITGGSSGIGLATTSLLLELGASVVVGDQNPPPDTLLQQYSEGNHLAFVATDVSIWASLRSLFTTAAAKHNRIDHVFAAAGIAGLRANYLGETFNSETGELEEPSSVTLDVNFKACINTAYLGMYHMRHQTPPGGSIVLASSATGFQRFRNVDYCASKHGLLGFMRGLVPLLAENVSSIRVNCIAPSWTLTGMVAHDAFEAVGHLKQTQDAEVVARSTVILMADEKRHGQTIYSRQGKLREVDQAFLHLSKELVGEVDEDTVLKALLQYRAERMAEEAAKMAKEQASVD</sequence>
<dbReference type="GeneID" id="63837013"/>
<dbReference type="EMBL" id="MU032352">
    <property type="protein sequence ID" value="KAF3760889.1"/>
    <property type="molecule type" value="Genomic_DNA"/>
</dbReference>
<dbReference type="PANTHER" id="PTHR43180:SF10">
    <property type="entry name" value="NAD(P)-BINDING PROTEIN"/>
    <property type="match status" value="1"/>
</dbReference>
<evidence type="ECO:0000256" key="2">
    <source>
        <dbReference type="ARBA" id="ARBA00023002"/>
    </source>
</evidence>
<dbReference type="OrthoDB" id="5371740at2759"/>